<dbReference type="EMBL" id="JAFMPM010000008">
    <property type="protein sequence ID" value="MBO0615239.1"/>
    <property type="molecule type" value="Genomic_DNA"/>
</dbReference>
<evidence type="ECO:0008006" key="4">
    <source>
        <dbReference type="Google" id="ProtNLM"/>
    </source>
</evidence>
<accession>A0A8B0SG54</accession>
<sequence>MRGLTEPRSRLEPFFIEYNSTYLHGDLLPKGNQEPPEVLCLYGGGKERRSSFLLLRHVLFEKHSISSCAFDFYEESLDPYRQEYLNQATDIIDACFDSQPFSVVAADLNAEVALQLAKLFPVRQLILLNPPAGCHEARETPCQAVAMPVESTQTLAYLNTNPTLLLKVAQMVKNTLQGDGSHVRCNYKEYG</sequence>
<gene>
    <name evidence="2" type="ORF">J1836_015665</name>
    <name evidence="1" type="ORF">J1836_20280</name>
</gene>
<organism evidence="2">
    <name type="scientific">Thiothrix fructosivorans</name>
    <dbReference type="NCBI Taxonomy" id="111770"/>
    <lineage>
        <taxon>Bacteria</taxon>
        <taxon>Pseudomonadati</taxon>
        <taxon>Pseudomonadota</taxon>
        <taxon>Gammaproteobacteria</taxon>
        <taxon>Thiotrichales</taxon>
        <taxon>Thiotrichaceae</taxon>
        <taxon>Thiothrix</taxon>
    </lineage>
</organism>
<dbReference type="EMBL" id="CP072748">
    <property type="protein sequence ID" value="QTX10024.1"/>
    <property type="molecule type" value="Genomic_DNA"/>
</dbReference>
<name>A0A8B0SG54_9GAMM</name>
<dbReference type="Proteomes" id="UP000664466">
    <property type="component" value="Unassembled WGS sequence"/>
</dbReference>
<protein>
    <recommendedName>
        <fullName evidence="4">Alpha/beta hydrolase</fullName>
    </recommendedName>
</protein>
<dbReference type="AlphaFoldDB" id="A0A8B0SG54"/>
<proteinExistence type="predicted"/>
<evidence type="ECO:0000313" key="3">
    <source>
        <dbReference type="Proteomes" id="UP000664466"/>
    </source>
</evidence>
<keyword evidence="3" id="KW-1185">Reference proteome</keyword>
<dbReference type="RefSeq" id="WP_207252962.1">
    <property type="nucleotide sequence ID" value="NZ_JAFMPM010000008.1"/>
</dbReference>
<evidence type="ECO:0000313" key="2">
    <source>
        <dbReference type="EMBL" id="QTX10024.1"/>
    </source>
</evidence>
<reference evidence="1 3" key="1">
    <citation type="submission" date="2021-03" db="EMBL/GenBank/DDBJ databases">
        <title>Draft genome and methylome analysis of Thiotrix fructosivoruns ATCC 49748.</title>
        <authorList>
            <person name="Fomenkov A."/>
            <person name="Grabovich M.Y."/>
            <person name="Roberts R.J."/>
        </authorList>
    </citation>
    <scope>NUCLEOTIDE SEQUENCE [LARGE SCALE GENOMIC DNA]</scope>
    <source>
        <strain evidence="1 3">ATCC 49748</strain>
    </source>
</reference>
<dbReference type="SUPFAM" id="SSF53474">
    <property type="entry name" value="alpha/beta-Hydrolases"/>
    <property type="match status" value="1"/>
</dbReference>
<reference evidence="2" key="2">
    <citation type="submission" date="2021-04" db="EMBL/GenBank/DDBJ databases">
        <title>Complete Genome and methylome analysis of Thiothrix fructosivorans ATCC 49748.</title>
        <authorList>
            <person name="Fomenkov A."/>
            <person name="Sun L."/>
            <person name="Vincze T."/>
            <person name="Grabovich M.Y."/>
            <person name="Roberts R.J."/>
        </authorList>
    </citation>
    <scope>NUCLEOTIDE SEQUENCE</scope>
    <source>
        <strain evidence="2">ATCC 49748</strain>
    </source>
</reference>
<dbReference type="InterPro" id="IPR029058">
    <property type="entry name" value="AB_hydrolase_fold"/>
</dbReference>
<evidence type="ECO:0000313" key="1">
    <source>
        <dbReference type="EMBL" id="MBO0615239.1"/>
    </source>
</evidence>